<dbReference type="GO" id="GO:0045005">
    <property type="term" value="P:DNA-templated DNA replication maintenance of fidelity"/>
    <property type="evidence" value="ECO:0007669"/>
    <property type="project" value="EnsemblFungi"/>
</dbReference>
<dbReference type="Proteomes" id="UP000094236">
    <property type="component" value="Unassembled WGS sequence"/>
</dbReference>
<evidence type="ECO:0000256" key="4">
    <source>
        <dbReference type="ARBA" id="ARBA00022705"/>
    </source>
</evidence>
<sequence length="707" mass="80385">MDVPASKPIQLSVQLHASNLRPIAYRILSKKHGLNIQTEALKILANYIGTTFGNNWKGAKAQEFLDSLGKLWKEQGRNIFLDAEGVETVIRELNYVSENYHLKSQIKDNVSGSIIGHGKKLELSDLIRTVDDRNNNGVEIYKDDNIHLESKKDEEIKNDDLELKWMDFFRVITSGNQPRYIFNKYRKTYEKDQMMKNDSDGLIRLPSLKSNISLFSTRYSIIQHRLSRNQSFQPPTFSSLNSINLKMSTNSGSNNIVITPIKNLLGRHGQRFVLFGLLFKNNMGGYSLQDESDIIQLEISQCIPTEGSYYCPGFFVVVEGIYSNSGKFYVSTMGHPPAERRDITLDAYGNIDFLGVHSTMNNTNKNLTSTSANGITRVSKELKKKLQILEKELFNHKLIILGGDCNLNDFKTFEGLKKLFLKLSNDLEYNNDYNYPFCIVFNGPFIDIPFVPSSYNSTASAASSSSSAIYKNLFDTLASTLEKFPILCEKISLLFIPGDNDPWNSLLHQGSSSIFPQSPIPKIFTNRLSRLVKNCYWCSNPTRLNYLSQEILIVRDDLSARFRRNNLLFPINTTNYNGNGKENEDPIEVDDLELETPNLTQLTNKDKNGTIISPSLLESRKIVKTILDQGHLSPFALNIRPITWDKDFYLTMSPLPTVLILTDVTCPSFDVTYEGCHTINPGKFMVRNHINYVEYTPSLKKAEFKQI</sequence>
<gene>
    <name evidence="9" type="ORF">PACTADRAFT_50540</name>
</gene>
<comment type="subcellular location">
    <subcellularLocation>
        <location evidence="1">Nucleus</location>
    </subcellularLocation>
</comment>
<evidence type="ECO:0000256" key="2">
    <source>
        <dbReference type="ARBA" id="ARBA00009560"/>
    </source>
</evidence>
<keyword evidence="5" id="KW-0238">DNA-binding</keyword>
<evidence type="ECO:0000259" key="8">
    <source>
        <dbReference type="Pfam" id="PF04042"/>
    </source>
</evidence>
<dbReference type="GO" id="GO:0030337">
    <property type="term" value="F:DNA polymerase processivity factor activity"/>
    <property type="evidence" value="ECO:0007669"/>
    <property type="project" value="EnsemblFungi"/>
</dbReference>
<dbReference type="PANTHER" id="PTHR12708:SF0">
    <property type="entry name" value="DNA POLYMERASE EPSILON SUBUNIT 2"/>
    <property type="match status" value="1"/>
</dbReference>
<dbReference type="PANTHER" id="PTHR12708">
    <property type="entry name" value="DNA POLYMERASE EPSILON SUBUNIT B"/>
    <property type="match status" value="1"/>
</dbReference>
<evidence type="ECO:0000256" key="6">
    <source>
        <dbReference type="ARBA" id="ARBA00023242"/>
    </source>
</evidence>
<proteinExistence type="inferred from homology"/>
<evidence type="ECO:0000256" key="1">
    <source>
        <dbReference type="ARBA" id="ARBA00004123"/>
    </source>
</evidence>
<reference evidence="10" key="1">
    <citation type="submission" date="2016-05" db="EMBL/GenBank/DDBJ databases">
        <title>Comparative genomics of biotechnologically important yeasts.</title>
        <authorList>
            <consortium name="DOE Joint Genome Institute"/>
            <person name="Riley R."/>
            <person name="Haridas S."/>
            <person name="Wolfe K.H."/>
            <person name="Lopes M.R."/>
            <person name="Hittinger C.T."/>
            <person name="Goker M."/>
            <person name="Salamov A."/>
            <person name="Wisecaver J."/>
            <person name="Long T.M."/>
            <person name="Aerts A.L."/>
            <person name="Barry K."/>
            <person name="Choi C."/>
            <person name="Clum A."/>
            <person name="Coughlan A.Y."/>
            <person name="Deshpande S."/>
            <person name="Douglass A.P."/>
            <person name="Hanson S.J."/>
            <person name="Klenk H.-P."/>
            <person name="Labutti K."/>
            <person name="Lapidus A."/>
            <person name="Lindquist E."/>
            <person name="Lipzen A."/>
            <person name="Meier-Kolthoff J.P."/>
            <person name="Ohm R.A."/>
            <person name="Otillar R.P."/>
            <person name="Pangilinan J."/>
            <person name="Peng Y."/>
            <person name="Rokas A."/>
            <person name="Rosa C.A."/>
            <person name="Scheuner C."/>
            <person name="Sibirny A.A."/>
            <person name="Slot J.C."/>
            <person name="Stielow J.B."/>
            <person name="Sun H."/>
            <person name="Kurtzman C.P."/>
            <person name="Blackwell M."/>
            <person name="Grigoriev I.V."/>
            <person name="Jeffries T.W."/>
        </authorList>
    </citation>
    <scope>NUCLEOTIDE SEQUENCE [LARGE SCALE GENOMIC DNA]</scope>
    <source>
        <strain evidence="10">NRRL Y-2460</strain>
    </source>
</reference>
<dbReference type="STRING" id="669874.A0A1E4TSM9"/>
<dbReference type="GO" id="GO:0003690">
    <property type="term" value="F:double-stranded DNA binding"/>
    <property type="evidence" value="ECO:0007669"/>
    <property type="project" value="EnsemblFungi"/>
</dbReference>
<evidence type="ECO:0000313" key="9">
    <source>
        <dbReference type="EMBL" id="ODV94678.1"/>
    </source>
</evidence>
<evidence type="ECO:0000313" key="10">
    <source>
        <dbReference type="Proteomes" id="UP000094236"/>
    </source>
</evidence>
<protein>
    <recommendedName>
        <fullName evidence="3">DNA polymerase epsilon subunit B</fullName>
    </recommendedName>
    <alternativeName>
        <fullName evidence="7">DNA polymerase II subunit 2</fullName>
    </alternativeName>
</protein>
<comment type="similarity">
    <text evidence="2">Belongs to the DNA polymerase epsilon subunit B family.</text>
</comment>
<dbReference type="OrthoDB" id="10254730at2759"/>
<dbReference type="AlphaFoldDB" id="A0A1E4TSM9"/>
<keyword evidence="6" id="KW-0539">Nucleus</keyword>
<dbReference type="GO" id="GO:0008622">
    <property type="term" value="C:epsilon DNA polymerase complex"/>
    <property type="evidence" value="ECO:0007669"/>
    <property type="project" value="EnsemblFungi"/>
</dbReference>
<accession>A0A1E4TSM9</accession>
<dbReference type="InterPro" id="IPR007185">
    <property type="entry name" value="DNA_pol_a/d/e_bsu"/>
</dbReference>
<dbReference type="GO" id="GO:0005737">
    <property type="term" value="C:cytoplasm"/>
    <property type="evidence" value="ECO:0007669"/>
    <property type="project" value="EnsemblFungi"/>
</dbReference>
<evidence type="ECO:0000256" key="5">
    <source>
        <dbReference type="ARBA" id="ARBA00023125"/>
    </source>
</evidence>
<dbReference type="GO" id="GO:0003887">
    <property type="term" value="F:DNA-directed DNA polymerase activity"/>
    <property type="evidence" value="ECO:0007669"/>
    <property type="project" value="EnsemblFungi"/>
</dbReference>
<name>A0A1E4TSM9_PACTA</name>
<dbReference type="GO" id="GO:0042276">
    <property type="term" value="P:error-prone translesion synthesis"/>
    <property type="evidence" value="ECO:0007669"/>
    <property type="project" value="EnsemblFungi"/>
</dbReference>
<dbReference type="GO" id="GO:0043596">
    <property type="term" value="C:nuclear replication fork"/>
    <property type="evidence" value="ECO:0007669"/>
    <property type="project" value="EnsemblFungi"/>
</dbReference>
<dbReference type="InterPro" id="IPR016266">
    <property type="entry name" value="POLE2"/>
</dbReference>
<keyword evidence="4" id="KW-0235">DNA replication</keyword>
<keyword evidence="10" id="KW-1185">Reference proteome</keyword>
<feature type="domain" description="DNA polymerase alpha/delta/epsilon subunit B" evidence="8">
    <location>
        <begin position="399"/>
        <end position="670"/>
    </location>
</feature>
<dbReference type="Pfam" id="PF04042">
    <property type="entry name" value="DNA_pol_E_B"/>
    <property type="match status" value="1"/>
</dbReference>
<dbReference type="EMBL" id="KV454015">
    <property type="protein sequence ID" value="ODV94678.1"/>
    <property type="molecule type" value="Genomic_DNA"/>
</dbReference>
<evidence type="ECO:0000256" key="3">
    <source>
        <dbReference type="ARBA" id="ARBA00016011"/>
    </source>
</evidence>
<dbReference type="GO" id="GO:0003697">
    <property type="term" value="F:single-stranded DNA binding"/>
    <property type="evidence" value="ECO:0007669"/>
    <property type="project" value="EnsemblFungi"/>
</dbReference>
<organism evidence="9 10">
    <name type="scientific">Pachysolen tannophilus NRRL Y-2460</name>
    <dbReference type="NCBI Taxonomy" id="669874"/>
    <lineage>
        <taxon>Eukaryota</taxon>
        <taxon>Fungi</taxon>
        <taxon>Dikarya</taxon>
        <taxon>Ascomycota</taxon>
        <taxon>Saccharomycotina</taxon>
        <taxon>Pichiomycetes</taxon>
        <taxon>Pachysolenaceae</taxon>
        <taxon>Pachysolen</taxon>
    </lineage>
</organism>
<evidence type="ECO:0000256" key="7">
    <source>
        <dbReference type="ARBA" id="ARBA00032930"/>
    </source>
</evidence>